<evidence type="ECO:0000313" key="3">
    <source>
        <dbReference type="EMBL" id="ESL05150.1"/>
    </source>
</evidence>
<dbReference type="AlphaFoldDB" id="A0A061IT92"/>
<gene>
    <name evidence="3" type="ORF">TRSC58_07226</name>
</gene>
<dbReference type="SUPFAM" id="SSF82199">
    <property type="entry name" value="SET domain"/>
    <property type="match status" value="1"/>
</dbReference>
<keyword evidence="2" id="KW-0472">Membrane</keyword>
<sequence length="761" mass="84438">MLICMNLWILIIVTVAFFFPFVVCLCVFSPHFFLCGTCVGGEHNMMSVGAPTPPSNTTNGDGSYCFSAADDNALAQRVRLQSEEEFALRLWAARVQYLERGELKEEVEKHIPHGPALPPGWYLNVSDPVLLTYDPYFRSHAAAADATSAPVFSTKEGRYYADSALPLCRVEAHSLKSCPPAGGQGLTGESKRPLGSVWSCCSGNVVAARCIKAGEIIAMDVSELRVVEDALVWRFFPSSAAFCREQKGEKSGTTGNGRTQRNGSRGALQASFPRLVAAARQIVLHAHALGNGVSALVETGFSQLLASLLLSCGDMELLPRGDEIRRALRGLESSSKFHAINTLKSSALLHQSQRAESLVEGWCFAAVESDPRLTALRGVALLLLRCVPPVLMLCAQKDPTAAGGCLSQVHANKFVLPHYGFIRRMGLHKPDRLARLLLGFLRHAVSIHVPDLPKCSGLFPFLRRVSHECRPNSFVMFLDSPVSHGYGKAGIFDYNTTGTHSDKKRRVEASLPWGFQCSERVFLPSVAVLVACRDIDCGEHISRSFFDSVFMTQPQRSKLTRQLFGVACSCRWCVDEPDVARAFRCPQCPRNCGVICPVGDGSRLKEWVCLQCGYRPDVSEVHRCLDEEQELATVKADKMSGLVRLLQAKNVHYSHAIVFRKIDGWCQKAWQEQDASMCLEYLDLMQKSVHRVLDPCDPQMAQVHEFASQVNHALGSAHTARYEYFLALQIRLRAGMRYTHWTRKTWFMAAYKPLDEFLDSV</sequence>
<keyword evidence="2" id="KW-0812">Transmembrane</keyword>
<feature type="compositionally biased region" description="Low complexity" evidence="1">
    <location>
        <begin position="251"/>
        <end position="266"/>
    </location>
</feature>
<accession>A0A061IT92</accession>
<feature type="transmembrane region" description="Helical" evidence="2">
    <location>
        <begin position="7"/>
        <end position="34"/>
    </location>
</feature>
<protein>
    <recommendedName>
        <fullName evidence="5">SET domain-containing protein</fullName>
    </recommendedName>
</protein>
<evidence type="ECO:0000313" key="4">
    <source>
        <dbReference type="Proteomes" id="UP000031737"/>
    </source>
</evidence>
<dbReference type="EMBL" id="AUPL01007244">
    <property type="protein sequence ID" value="ESL05150.1"/>
    <property type="molecule type" value="Genomic_DNA"/>
</dbReference>
<feature type="region of interest" description="Disordered" evidence="1">
    <location>
        <begin position="246"/>
        <end position="266"/>
    </location>
</feature>
<dbReference type="OrthoDB" id="245951at2759"/>
<organism evidence="3 4">
    <name type="scientific">Trypanosoma rangeli SC58</name>
    <dbReference type="NCBI Taxonomy" id="429131"/>
    <lineage>
        <taxon>Eukaryota</taxon>
        <taxon>Discoba</taxon>
        <taxon>Euglenozoa</taxon>
        <taxon>Kinetoplastea</taxon>
        <taxon>Metakinetoplastina</taxon>
        <taxon>Trypanosomatida</taxon>
        <taxon>Trypanosomatidae</taxon>
        <taxon>Trypanosoma</taxon>
        <taxon>Herpetosoma</taxon>
    </lineage>
</organism>
<evidence type="ECO:0008006" key="5">
    <source>
        <dbReference type="Google" id="ProtNLM"/>
    </source>
</evidence>
<proteinExistence type="predicted"/>
<dbReference type="VEuPathDB" id="TriTrypDB:TRSC58_07226"/>
<dbReference type="Proteomes" id="UP000031737">
    <property type="component" value="Unassembled WGS sequence"/>
</dbReference>
<keyword evidence="2" id="KW-1133">Transmembrane helix</keyword>
<evidence type="ECO:0000256" key="2">
    <source>
        <dbReference type="SAM" id="Phobius"/>
    </source>
</evidence>
<dbReference type="InterPro" id="IPR046341">
    <property type="entry name" value="SET_dom_sf"/>
</dbReference>
<keyword evidence="4" id="KW-1185">Reference proteome</keyword>
<reference evidence="3 4" key="1">
    <citation type="submission" date="2013-07" db="EMBL/GenBank/DDBJ databases">
        <authorList>
            <person name="Stoco P.H."/>
            <person name="Wagner G."/>
            <person name="Gerber A."/>
            <person name="Zaha A."/>
            <person name="Thompson C."/>
            <person name="Bartholomeu D.C."/>
            <person name="Luckemeyer D.D."/>
            <person name="Bahia D."/>
            <person name="Loreto E."/>
            <person name="Prestes E.B."/>
            <person name="Lima F.M."/>
            <person name="Rodrigues-Luiz G."/>
            <person name="Vallejo G.A."/>
            <person name="Filho J.F."/>
            <person name="Monteiro K.M."/>
            <person name="Tyler K.M."/>
            <person name="de Almeida L.G."/>
            <person name="Ortiz M.F."/>
            <person name="Siervo M.A."/>
            <person name="de Moraes M.H."/>
            <person name="Cunha O.L."/>
            <person name="Mendonca-Neto R."/>
            <person name="Silva R."/>
            <person name="Teixeira S.M."/>
            <person name="Murta S.M."/>
            <person name="Sincero T.C."/>
            <person name="Mendes T.A."/>
            <person name="Urmenyi T.P."/>
            <person name="Silva V.G."/>
            <person name="da Rocha W.D."/>
            <person name="Andersson B."/>
            <person name="Romanha A.J."/>
            <person name="Steindel M."/>
            <person name="de Vasconcelos A.T."/>
            <person name="Grisard E.C."/>
        </authorList>
    </citation>
    <scope>NUCLEOTIDE SEQUENCE [LARGE SCALE GENOMIC DNA]</scope>
    <source>
        <strain evidence="3 4">SC58</strain>
    </source>
</reference>
<evidence type="ECO:0000256" key="1">
    <source>
        <dbReference type="SAM" id="MobiDB-lite"/>
    </source>
</evidence>
<comment type="caution">
    <text evidence="3">The sequence shown here is derived from an EMBL/GenBank/DDBJ whole genome shotgun (WGS) entry which is preliminary data.</text>
</comment>
<name>A0A061IT92_TRYRA</name>
<dbReference type="Gene3D" id="2.170.270.10">
    <property type="entry name" value="SET domain"/>
    <property type="match status" value="1"/>
</dbReference>